<name>A0ABT8KA14_9MICO</name>
<dbReference type="Pfam" id="PF08818">
    <property type="entry name" value="DUF1801"/>
    <property type="match status" value="1"/>
</dbReference>
<organism evidence="2 3">
    <name type="scientific">Leifsonia williamsii</name>
    <dbReference type="NCBI Taxonomy" id="3035919"/>
    <lineage>
        <taxon>Bacteria</taxon>
        <taxon>Bacillati</taxon>
        <taxon>Actinomycetota</taxon>
        <taxon>Actinomycetes</taxon>
        <taxon>Micrococcales</taxon>
        <taxon>Microbacteriaceae</taxon>
        <taxon>Leifsonia</taxon>
    </lineage>
</organism>
<evidence type="ECO:0000259" key="1">
    <source>
        <dbReference type="Pfam" id="PF08818"/>
    </source>
</evidence>
<protein>
    <submittedName>
        <fullName evidence="2">DUF1801 domain-containing protein</fullName>
    </submittedName>
</protein>
<sequence length="151" mass="16872">MTAAVPSEVAAYIEAVPERHREVFLPVFDTVAAAMPDGYRLGLHWRMPGWVVPLDTYPDTYNGQPLAYVSIAAQKNYVSLYLMALYSDSAEEQEFRRAWEAGGRRLDMGKSCLRLRRPEDADLPLIASTIAAFPVDRFLAVHERIRAGGTA</sequence>
<dbReference type="RefSeq" id="WP_301211330.1">
    <property type="nucleotide sequence ID" value="NZ_JAROCF010000001.1"/>
</dbReference>
<dbReference type="Gene3D" id="3.90.1150.200">
    <property type="match status" value="1"/>
</dbReference>
<feature type="domain" description="YdhG-like" evidence="1">
    <location>
        <begin position="20"/>
        <end position="131"/>
    </location>
</feature>
<reference evidence="2" key="1">
    <citation type="submission" date="2023-06" db="EMBL/GenBank/DDBJ databases">
        <title>MT1 and MT2 Draft Genomes of Novel Species.</title>
        <authorList>
            <person name="Venkateswaran K."/>
        </authorList>
    </citation>
    <scope>NUCLEOTIDE SEQUENCE</scope>
    <source>
        <strain evidence="2">F6_8S_P_1B</strain>
    </source>
</reference>
<dbReference type="SUPFAM" id="SSF159888">
    <property type="entry name" value="YdhG-like"/>
    <property type="match status" value="1"/>
</dbReference>
<dbReference type="EMBL" id="JAROCF010000001">
    <property type="protein sequence ID" value="MDN4614295.1"/>
    <property type="molecule type" value="Genomic_DNA"/>
</dbReference>
<comment type="caution">
    <text evidence="2">The sequence shown here is derived from an EMBL/GenBank/DDBJ whole genome shotgun (WGS) entry which is preliminary data.</text>
</comment>
<gene>
    <name evidence="2" type="ORF">P5G50_07515</name>
</gene>
<evidence type="ECO:0000313" key="3">
    <source>
        <dbReference type="Proteomes" id="UP001174208"/>
    </source>
</evidence>
<proteinExistence type="predicted"/>
<evidence type="ECO:0000313" key="2">
    <source>
        <dbReference type="EMBL" id="MDN4614295.1"/>
    </source>
</evidence>
<dbReference type="Proteomes" id="UP001174208">
    <property type="component" value="Unassembled WGS sequence"/>
</dbReference>
<dbReference type="InterPro" id="IPR014922">
    <property type="entry name" value="YdhG-like"/>
</dbReference>
<accession>A0ABT8KA14</accession>
<keyword evidence="3" id="KW-1185">Reference proteome</keyword>